<gene>
    <name evidence="2" type="ORF">CALCODRAFT_510111</name>
</gene>
<dbReference type="EMBL" id="KV423995">
    <property type="protein sequence ID" value="KZT55398.1"/>
    <property type="molecule type" value="Genomic_DNA"/>
</dbReference>
<dbReference type="STRING" id="1353952.A0A165ERR4"/>
<dbReference type="InterPro" id="IPR011042">
    <property type="entry name" value="6-blade_b-propeller_TolB-like"/>
</dbReference>
<dbReference type="PANTHER" id="PTHR36842">
    <property type="entry name" value="PROTEIN TOLB HOMOLOG"/>
    <property type="match status" value="1"/>
</dbReference>
<dbReference type="InterPro" id="IPR011659">
    <property type="entry name" value="WD40"/>
</dbReference>
<dbReference type="Proteomes" id="UP000076842">
    <property type="component" value="Unassembled WGS sequence"/>
</dbReference>
<protein>
    <submittedName>
        <fullName evidence="2">Uncharacterized protein</fullName>
    </submittedName>
</protein>
<evidence type="ECO:0000313" key="3">
    <source>
        <dbReference type="Proteomes" id="UP000076842"/>
    </source>
</evidence>
<feature type="non-terminal residue" evidence="2">
    <location>
        <position position="189"/>
    </location>
</feature>
<proteinExistence type="inferred from homology"/>
<dbReference type="InParanoid" id="A0A165ERR4"/>
<dbReference type="PANTHER" id="PTHR36842:SF1">
    <property type="entry name" value="PROTEIN TOLB"/>
    <property type="match status" value="1"/>
</dbReference>
<reference evidence="2 3" key="1">
    <citation type="journal article" date="2016" name="Mol. Biol. Evol.">
        <title>Comparative Genomics of Early-Diverging Mushroom-Forming Fungi Provides Insights into the Origins of Lignocellulose Decay Capabilities.</title>
        <authorList>
            <person name="Nagy L.G."/>
            <person name="Riley R."/>
            <person name="Tritt A."/>
            <person name="Adam C."/>
            <person name="Daum C."/>
            <person name="Floudas D."/>
            <person name="Sun H."/>
            <person name="Yadav J.S."/>
            <person name="Pangilinan J."/>
            <person name="Larsson K.H."/>
            <person name="Matsuura K."/>
            <person name="Barry K."/>
            <person name="Labutti K."/>
            <person name="Kuo R."/>
            <person name="Ohm R.A."/>
            <person name="Bhattacharya S.S."/>
            <person name="Shirouzu T."/>
            <person name="Yoshinaga Y."/>
            <person name="Martin F.M."/>
            <person name="Grigoriev I.V."/>
            <person name="Hibbett D.S."/>
        </authorList>
    </citation>
    <scope>NUCLEOTIDE SEQUENCE [LARGE SCALE GENOMIC DNA]</scope>
    <source>
        <strain evidence="2 3">HHB12733</strain>
    </source>
</reference>
<accession>A0A165ERR4</accession>
<evidence type="ECO:0000256" key="1">
    <source>
        <dbReference type="ARBA" id="ARBA00009820"/>
    </source>
</evidence>
<comment type="similarity">
    <text evidence="1">Belongs to the TolB family.</text>
</comment>
<dbReference type="SUPFAM" id="SSF69304">
    <property type="entry name" value="Tricorn protease N-terminal domain"/>
    <property type="match status" value="1"/>
</dbReference>
<organism evidence="2 3">
    <name type="scientific">Calocera cornea HHB12733</name>
    <dbReference type="NCBI Taxonomy" id="1353952"/>
    <lineage>
        <taxon>Eukaryota</taxon>
        <taxon>Fungi</taxon>
        <taxon>Dikarya</taxon>
        <taxon>Basidiomycota</taxon>
        <taxon>Agaricomycotina</taxon>
        <taxon>Dacrymycetes</taxon>
        <taxon>Dacrymycetales</taxon>
        <taxon>Dacrymycetaceae</taxon>
        <taxon>Calocera</taxon>
    </lineage>
</organism>
<name>A0A165ERR4_9BASI</name>
<sequence length="189" mass="21053">MSLNKTITTISSETCIDSVTLSPSASQVIYRLSRQYNPFGTPHTASLWISSLTAGSKSRQLTSGEYNDSSPVWSMDENAVYFLSNRNTEDSNTGPVKIWALPLKTGGEAHEISSTKSKSPIGSFWLSPDGQHIAYTAVRDQTDEEKRRDEEKDDAIVSGDIRHNAQLWLLNIETGQARRLTLGYKDSWH</sequence>
<keyword evidence="3" id="KW-1185">Reference proteome</keyword>
<dbReference type="Gene3D" id="2.120.10.30">
    <property type="entry name" value="TolB, C-terminal domain"/>
    <property type="match status" value="1"/>
</dbReference>
<dbReference type="OrthoDB" id="43744at2759"/>
<dbReference type="AlphaFoldDB" id="A0A165ERR4"/>
<dbReference type="Pfam" id="PF07676">
    <property type="entry name" value="PD40"/>
    <property type="match status" value="2"/>
</dbReference>
<evidence type="ECO:0000313" key="2">
    <source>
        <dbReference type="EMBL" id="KZT55398.1"/>
    </source>
</evidence>